<sequence>MKSTVLLTRKTLARLDNSGNFNFKTANEQATQRARLKCSHNKTITIRRCKSRSI</sequence>
<reference evidence="1 2" key="1">
    <citation type="submission" date="2013-07" db="EMBL/GenBank/DDBJ databases">
        <title>Comparative Genomic and Metabolomic Analysis of Twelve Strains of Pseudoalteromonas luteoviolacea.</title>
        <authorList>
            <person name="Vynne N.G."/>
            <person name="Mansson M."/>
            <person name="Gram L."/>
        </authorList>
    </citation>
    <scope>NUCLEOTIDE SEQUENCE [LARGE SCALE GENOMIC DNA]</scope>
    <source>
        <strain evidence="1 2">DSM 6061</strain>
    </source>
</reference>
<dbReference type="AlphaFoldDB" id="A0A161XXT2"/>
<name>A0A161XXT2_9GAMM</name>
<dbReference type="Proteomes" id="UP000076643">
    <property type="component" value="Unassembled WGS sequence"/>
</dbReference>
<dbReference type="EMBL" id="AUYB01000100">
    <property type="protein sequence ID" value="KZN39172.1"/>
    <property type="molecule type" value="Genomic_DNA"/>
</dbReference>
<evidence type="ECO:0000313" key="2">
    <source>
        <dbReference type="Proteomes" id="UP000076643"/>
    </source>
</evidence>
<comment type="caution">
    <text evidence="1">The sequence shown here is derived from an EMBL/GenBank/DDBJ whole genome shotgun (WGS) entry which is preliminary data.</text>
</comment>
<organism evidence="1 2">
    <name type="scientific">Pseudoalteromonas luteoviolacea DSM 6061</name>
    <dbReference type="NCBI Taxonomy" id="1365250"/>
    <lineage>
        <taxon>Bacteria</taxon>
        <taxon>Pseudomonadati</taxon>
        <taxon>Pseudomonadota</taxon>
        <taxon>Gammaproteobacteria</taxon>
        <taxon>Alteromonadales</taxon>
        <taxon>Pseudoalteromonadaceae</taxon>
        <taxon>Pseudoalteromonas</taxon>
    </lineage>
</organism>
<evidence type="ECO:0000313" key="1">
    <source>
        <dbReference type="EMBL" id="KZN39172.1"/>
    </source>
</evidence>
<keyword evidence="2" id="KW-1185">Reference proteome</keyword>
<accession>A0A161XXT2</accession>
<gene>
    <name evidence="1" type="ORF">N475_15280</name>
</gene>
<proteinExistence type="predicted"/>
<protein>
    <submittedName>
        <fullName evidence="1">Uncharacterized protein</fullName>
    </submittedName>
</protein>